<dbReference type="OrthoDB" id="2157513at2"/>
<name>A0A4R6U958_9BACI</name>
<dbReference type="EMBL" id="SNYJ01000002">
    <property type="protein sequence ID" value="TDQ42302.1"/>
    <property type="molecule type" value="Genomic_DNA"/>
</dbReference>
<comment type="caution">
    <text evidence="1">The sequence shown here is derived from an EMBL/GenBank/DDBJ whole genome shotgun (WGS) entry which is preliminary data.</text>
</comment>
<dbReference type="AlphaFoldDB" id="A0A4R6U958"/>
<dbReference type="PANTHER" id="PTHR38448">
    <property type="entry name" value="REGULATORY PROTEIN YLBF-RELATED"/>
    <property type="match status" value="1"/>
</dbReference>
<keyword evidence="2" id="KW-1185">Reference proteome</keyword>
<dbReference type="InterPro" id="IPR023378">
    <property type="entry name" value="YheA/YmcA-like_dom_sf"/>
</dbReference>
<dbReference type="InterPro" id="IPR052767">
    <property type="entry name" value="Bact_com_dev_regulator"/>
</dbReference>
<evidence type="ECO:0000313" key="2">
    <source>
        <dbReference type="Proteomes" id="UP000295632"/>
    </source>
</evidence>
<evidence type="ECO:0000313" key="1">
    <source>
        <dbReference type="EMBL" id="TDQ42302.1"/>
    </source>
</evidence>
<gene>
    <name evidence="1" type="ORF">EV213_102333</name>
</gene>
<dbReference type="Pfam" id="PF06133">
    <property type="entry name" value="Com_YlbF"/>
    <property type="match status" value="1"/>
</dbReference>
<dbReference type="PANTHER" id="PTHR38448:SF2">
    <property type="entry name" value="REGULATORY PROTEIN YLBF"/>
    <property type="match status" value="1"/>
</dbReference>
<organism evidence="1 2">
    <name type="scientific">Aureibacillus halotolerans</name>
    <dbReference type="NCBI Taxonomy" id="1508390"/>
    <lineage>
        <taxon>Bacteria</taxon>
        <taxon>Bacillati</taxon>
        <taxon>Bacillota</taxon>
        <taxon>Bacilli</taxon>
        <taxon>Bacillales</taxon>
        <taxon>Bacillaceae</taxon>
        <taxon>Aureibacillus</taxon>
    </lineage>
</organism>
<dbReference type="RefSeq" id="WP_133579180.1">
    <property type="nucleotide sequence ID" value="NZ_SNYJ01000002.1"/>
</dbReference>
<dbReference type="Proteomes" id="UP000295632">
    <property type="component" value="Unassembled WGS sequence"/>
</dbReference>
<dbReference type="InterPro" id="IPR010368">
    <property type="entry name" value="Com_YlbF"/>
</dbReference>
<protein>
    <submittedName>
        <fullName evidence="1">Cell fate (Sporulation/competence/biofilm development) regulator YlbF (YheA/YmcA/DUF963 family)</fullName>
    </submittedName>
</protein>
<dbReference type="SUPFAM" id="SSF158622">
    <property type="entry name" value="YheA/YmcA-like"/>
    <property type="match status" value="1"/>
</dbReference>
<accession>A0A4R6U958</accession>
<sequence>MIATNESVEVLEQVDHVGTMIVQSECAHAYHYARKTLAEDNEAQSLIREFGELKVIYEEVQRFGHYHPDYKKVMGEMRDLKRALDTQTSIARYKKCEDELQQLLTDVAQAFGGAVSDHIKIPTGNPFFDNMSSCSGGCGSGGSCGCS</sequence>
<reference evidence="1 2" key="1">
    <citation type="submission" date="2019-03" db="EMBL/GenBank/DDBJ databases">
        <title>Genomic Encyclopedia of Type Strains, Phase IV (KMG-IV): sequencing the most valuable type-strain genomes for metagenomic binning, comparative biology and taxonomic classification.</title>
        <authorList>
            <person name="Goeker M."/>
        </authorList>
    </citation>
    <scope>NUCLEOTIDE SEQUENCE [LARGE SCALE GENOMIC DNA]</scope>
    <source>
        <strain evidence="1 2">DSM 28697</strain>
    </source>
</reference>
<dbReference type="Gene3D" id="1.20.1500.10">
    <property type="entry name" value="YheA/YmcA-like"/>
    <property type="match status" value="1"/>
</dbReference>
<proteinExistence type="predicted"/>